<feature type="domain" description="Reverse transcriptase zinc-binding" evidence="2">
    <location>
        <begin position="256"/>
        <end position="334"/>
    </location>
</feature>
<protein>
    <recommendedName>
        <fullName evidence="2">Reverse transcriptase zinc-binding domain-containing protein</fullName>
    </recommendedName>
</protein>
<evidence type="ECO:0000313" key="4">
    <source>
        <dbReference type="Proteomes" id="UP001552299"/>
    </source>
</evidence>
<dbReference type="EMBL" id="JANQDX010000006">
    <property type="protein sequence ID" value="KAL0922838.1"/>
    <property type="molecule type" value="Genomic_DNA"/>
</dbReference>
<accession>A0ABD0VDT3</accession>
<organism evidence="3 4">
    <name type="scientific">Dendrobium thyrsiflorum</name>
    <name type="common">Pinecone-like raceme dendrobium</name>
    <name type="synonym">Orchid</name>
    <dbReference type="NCBI Taxonomy" id="117978"/>
    <lineage>
        <taxon>Eukaryota</taxon>
        <taxon>Viridiplantae</taxon>
        <taxon>Streptophyta</taxon>
        <taxon>Embryophyta</taxon>
        <taxon>Tracheophyta</taxon>
        <taxon>Spermatophyta</taxon>
        <taxon>Magnoliopsida</taxon>
        <taxon>Liliopsida</taxon>
        <taxon>Asparagales</taxon>
        <taxon>Orchidaceae</taxon>
        <taxon>Epidendroideae</taxon>
        <taxon>Malaxideae</taxon>
        <taxon>Dendrobiinae</taxon>
        <taxon>Dendrobium</taxon>
    </lineage>
</organism>
<dbReference type="InterPro" id="IPR026960">
    <property type="entry name" value="RVT-Znf"/>
</dbReference>
<sequence length="453" mass="51961">MKNIMVDFCGWTGHQVNINKSQVIFGKAVNRSVKTKISKKPGFNVVKEMHYLGIKIMMRRLGLADFQEMLNSVLEKLNGCGKKLLSLTGRIMLAKTSLLTMPNFIITHSLVPKELLYELDKVCWDFIWNKPNGKKGMHFVAWEEMCKPRIAGGLGMLSLVFRSGTLRARLAWNLIQNPESLFHRNMIAKYGDTVGDGTRINVVNDTWLLDKCLNLWPKFADFEGLEGRMVKVKSNLDGDKMEFMFQHSRKSIAALAYEETMKRRINEDEGGFLNWLKKLKLSPRVELFWWRLSKNAIPTNKFLKSRKLCFHNSCARGCQQEESYDHIMAQCKFLHNAIQKLREWGFSVPMFNNLESYLEELRRLSFGYSNILKMYSTIVFLSWKNCNEVKHGKPALSSSMVASNILSLIKINTCPILDNWGQMRCGSNGKERAASTTVPFHDPNTEKASANTC</sequence>
<evidence type="ECO:0000259" key="2">
    <source>
        <dbReference type="Pfam" id="PF13966"/>
    </source>
</evidence>
<comment type="caution">
    <text evidence="3">The sequence shown here is derived from an EMBL/GenBank/DDBJ whole genome shotgun (WGS) entry which is preliminary data.</text>
</comment>
<dbReference type="AlphaFoldDB" id="A0ABD0VDT3"/>
<dbReference type="Pfam" id="PF13966">
    <property type="entry name" value="zf-RVT"/>
    <property type="match status" value="1"/>
</dbReference>
<evidence type="ECO:0000256" key="1">
    <source>
        <dbReference type="SAM" id="MobiDB-lite"/>
    </source>
</evidence>
<proteinExistence type="predicted"/>
<dbReference type="PANTHER" id="PTHR33116:SF86">
    <property type="entry name" value="REVERSE TRANSCRIPTASE DOMAIN-CONTAINING PROTEIN"/>
    <property type="match status" value="1"/>
</dbReference>
<keyword evidence="4" id="KW-1185">Reference proteome</keyword>
<dbReference type="Proteomes" id="UP001552299">
    <property type="component" value="Unassembled WGS sequence"/>
</dbReference>
<evidence type="ECO:0000313" key="3">
    <source>
        <dbReference type="EMBL" id="KAL0922838.1"/>
    </source>
</evidence>
<name>A0ABD0VDT3_DENTH</name>
<gene>
    <name evidence="3" type="ORF">M5K25_006865</name>
</gene>
<reference evidence="3 4" key="1">
    <citation type="journal article" date="2024" name="Plant Biotechnol. J.">
        <title>Dendrobium thyrsiflorum genome and its molecular insights into genes involved in important horticultural traits.</title>
        <authorList>
            <person name="Chen B."/>
            <person name="Wang J.Y."/>
            <person name="Zheng P.J."/>
            <person name="Li K.L."/>
            <person name="Liang Y.M."/>
            <person name="Chen X.F."/>
            <person name="Zhang C."/>
            <person name="Zhao X."/>
            <person name="He X."/>
            <person name="Zhang G.Q."/>
            <person name="Liu Z.J."/>
            <person name="Xu Q."/>
        </authorList>
    </citation>
    <scope>NUCLEOTIDE SEQUENCE [LARGE SCALE GENOMIC DNA]</scope>
    <source>
        <strain evidence="3">GZMU011</strain>
    </source>
</reference>
<feature type="region of interest" description="Disordered" evidence="1">
    <location>
        <begin position="434"/>
        <end position="453"/>
    </location>
</feature>
<dbReference type="PANTHER" id="PTHR33116">
    <property type="entry name" value="REVERSE TRANSCRIPTASE ZINC-BINDING DOMAIN-CONTAINING PROTEIN-RELATED-RELATED"/>
    <property type="match status" value="1"/>
</dbReference>